<dbReference type="EMBL" id="GG676215">
    <property type="protein sequence ID" value="EER11914.1"/>
    <property type="molecule type" value="Genomic_DNA"/>
</dbReference>
<accession>C5KUC8</accession>
<proteinExistence type="predicted"/>
<reference evidence="1 2" key="1">
    <citation type="submission" date="2008-07" db="EMBL/GenBank/DDBJ databases">
        <authorList>
            <person name="El-Sayed N."/>
            <person name="Caler E."/>
            <person name="Inman J."/>
            <person name="Amedeo P."/>
            <person name="Hass B."/>
            <person name="Wortman J."/>
        </authorList>
    </citation>
    <scope>NUCLEOTIDE SEQUENCE [LARGE SCALE GENOMIC DNA]</scope>
    <source>
        <strain evidence="2">ATCC 50983 / TXsc</strain>
    </source>
</reference>
<name>C5KUC8_PERM5</name>
<dbReference type="RefSeq" id="XP_002780119.1">
    <property type="nucleotide sequence ID" value="XM_002780073.1"/>
</dbReference>
<gene>
    <name evidence="1" type="ORF">Pmar_PMAR021258</name>
</gene>
<organism evidence="2">
    <name type="scientific">Perkinsus marinus (strain ATCC 50983 / TXsc)</name>
    <dbReference type="NCBI Taxonomy" id="423536"/>
    <lineage>
        <taxon>Eukaryota</taxon>
        <taxon>Sar</taxon>
        <taxon>Alveolata</taxon>
        <taxon>Perkinsozoa</taxon>
        <taxon>Perkinsea</taxon>
        <taxon>Perkinsida</taxon>
        <taxon>Perkinsidae</taxon>
        <taxon>Perkinsus</taxon>
    </lineage>
</organism>
<keyword evidence="2" id="KW-1185">Reference proteome</keyword>
<dbReference type="GeneID" id="9060675"/>
<dbReference type="InParanoid" id="C5KUC8"/>
<protein>
    <submittedName>
        <fullName evidence="1">Uncharacterized protein</fullName>
    </submittedName>
</protein>
<sequence length="632" mass="67879">MPCLGAAIDLHPSLPPDEGIKVVHTLLEASANARSVKEGVALCAKLVEQLSDNNICPEIRKLFINSPELRLAILSVDGGGRLAKLVLTGSLPAGLLSSSLEGVSRLPTATHWQLALAMSPQLDRSVAVCLLAWLFFNVYECGGHIEALLAPTGSFNRSEMDFNVALLLASLHASVDQSPQGACLIELLSSTSFSWEAEECTLHSTEVIIDTIVFLAADVDGVDALTCRRLMDVMIELISRKPELERDRRIVEVASRCLHRGACSIEQESEQLIHAMRKLIATVPGVSLGLSANCPAIIKALSSTALSSATFTNASICDGLLHLLSHCLMNGSTDATQSRIVVSMLRSCVHDIARRLCSSGNEVLSPVIPVLLKVCTQASFHHCADPDPYVIALAEMSESRVHGTAYLLSISALPSSSSTLPVVPPIEDTERAQWFIQWAQLLLVGFNSGSRIDAGLIQASLVPACETVAMNSEKDPCPAHVVVSAVTLWVTLRALSEEARDSLVQEAALNVIVSKSDCSRIPFLVLILSIVVDPPLWLGLPPFVHKLVQPLINEVTAARHTAPLARRILREVVELELLPLGAVPVVMRLLGKSIDETEAPRAPCQSWADDWVSTTCIVLADKLSLALVEGSS</sequence>
<dbReference type="OMA" id="CETVAMN"/>
<evidence type="ECO:0000313" key="2">
    <source>
        <dbReference type="Proteomes" id="UP000007800"/>
    </source>
</evidence>
<dbReference type="Proteomes" id="UP000007800">
    <property type="component" value="Unassembled WGS sequence"/>
</dbReference>
<evidence type="ECO:0000313" key="1">
    <source>
        <dbReference type="EMBL" id="EER11914.1"/>
    </source>
</evidence>
<dbReference type="AlphaFoldDB" id="C5KUC8"/>